<evidence type="ECO:0000256" key="4">
    <source>
        <dbReference type="ARBA" id="ARBA00023163"/>
    </source>
</evidence>
<evidence type="ECO:0000313" key="9">
    <source>
        <dbReference type="Proteomes" id="UP000195141"/>
    </source>
</evidence>
<sequence length="345" mass="38611">MLEELKMIEAVAPDMLDVMQERYHILRNIYWMQPIGRRSLSESMGLTERVLRTETDMLKQLQLIKTSKSGMTLTEKGLEVYQGLEKMMNLLFGIQKIEIEIAQLFGIQRCIVVSGNSDNQRKILDEFGEVLTHSLDMLLPEDNNIIAVMGGTTMAQAAEHMGTLESERRHNLFVPARGGIGEALTVQANSVSAVMAHNTGGQHRALYIPEQLSKETYDSLLQEPSIQEVLELISHSNAVVHSIGRALHMAARRKMSDEELIMLKQKNAVAESFGYFFNEQGEVVYKVPRIGLQLKDLQNIPYVIALAGGKTKAKAIRAYMKNAPEQTWLITDEAAANEILKGATL</sequence>
<dbReference type="InterPro" id="IPR037171">
    <property type="entry name" value="NagB/RpiA_transferase-like"/>
</dbReference>
<keyword evidence="4" id="KW-0804">Transcription</keyword>
<dbReference type="Gene3D" id="1.10.10.10">
    <property type="entry name" value="Winged helix-like DNA-binding domain superfamily/Winged helix DNA-binding domain"/>
    <property type="match status" value="1"/>
</dbReference>
<evidence type="ECO:0000313" key="7">
    <source>
        <dbReference type="EMBL" id="OTP15938.1"/>
    </source>
</evidence>
<name>A0A242K6J4_9ENTE</name>
<reference evidence="8" key="3">
    <citation type="submission" date="2024-03" db="EMBL/GenBank/DDBJ databases">
        <title>The Genome Sequence of Enterococcus sp. DIV0242b.</title>
        <authorList>
            <consortium name="The Broad Institute Genomics Platform"/>
            <consortium name="The Broad Institute Microbial Omics Core"/>
            <consortium name="The Broad Institute Genomic Center for Infectious Diseases"/>
            <person name="Earl A."/>
            <person name="Manson A."/>
            <person name="Gilmore M."/>
            <person name="Schwartman J."/>
            <person name="Shea T."/>
            <person name="Abouelleil A."/>
            <person name="Cao P."/>
            <person name="Chapman S."/>
            <person name="Cusick C."/>
            <person name="Young S."/>
            <person name="Neafsey D."/>
            <person name="Nusbaum C."/>
            <person name="Birren B."/>
        </authorList>
    </citation>
    <scope>NUCLEOTIDE SEQUENCE</scope>
    <source>
        <strain evidence="8">9E7_DIV0242</strain>
    </source>
</reference>
<dbReference type="RefSeq" id="WP_086349213.1">
    <property type="nucleotide sequence ID" value="NZ_CP147247.1"/>
</dbReference>
<evidence type="ECO:0000256" key="1">
    <source>
        <dbReference type="ARBA" id="ARBA00010466"/>
    </source>
</evidence>
<dbReference type="EMBL" id="NGMM01000003">
    <property type="protein sequence ID" value="OTP15938.1"/>
    <property type="molecule type" value="Genomic_DNA"/>
</dbReference>
<keyword evidence="9" id="KW-1185">Reference proteome</keyword>
<evidence type="ECO:0000313" key="8">
    <source>
        <dbReference type="EMBL" id="WYJ92251.1"/>
    </source>
</evidence>
<gene>
    <name evidence="7" type="ORF">A5888_002152</name>
    <name evidence="8" type="ORF">A5888_004024</name>
</gene>
<dbReference type="PANTHER" id="PTHR34294:SF5">
    <property type="entry name" value="CENTRAL GLYCOLYTIC GENES REGULATOR"/>
    <property type="match status" value="1"/>
</dbReference>
<dbReference type="Gene3D" id="3.40.50.1360">
    <property type="match status" value="1"/>
</dbReference>
<reference evidence="7" key="1">
    <citation type="submission" date="2017-05" db="EMBL/GenBank/DDBJ databases">
        <title>The Genome Sequence of Enterococcus sp. 9E7_DIV0242.</title>
        <authorList>
            <consortium name="The Broad Institute Genomics Platform"/>
            <consortium name="The Broad Institute Genomic Center for Infectious Diseases"/>
            <person name="Earl A."/>
            <person name="Manson A."/>
            <person name="Schwartman J."/>
            <person name="Gilmore M."/>
            <person name="Abouelleil A."/>
            <person name="Cao P."/>
            <person name="Chapman S."/>
            <person name="Cusick C."/>
            <person name="Shea T."/>
            <person name="Young S."/>
            <person name="Neafsey D."/>
            <person name="Nusbaum C."/>
            <person name="Birren B."/>
        </authorList>
    </citation>
    <scope>NUCLEOTIDE SEQUENCE [LARGE SCALE GENOMIC DNA]</scope>
    <source>
        <strain evidence="7">9E7_DIV0242</strain>
    </source>
</reference>
<evidence type="ECO:0000259" key="5">
    <source>
        <dbReference type="Pfam" id="PF04198"/>
    </source>
</evidence>
<feature type="domain" description="CggR N-terminal DNA binding" evidence="6">
    <location>
        <begin position="18"/>
        <end position="88"/>
    </location>
</feature>
<feature type="domain" description="Sugar-binding" evidence="5">
    <location>
        <begin position="95"/>
        <end position="341"/>
    </location>
</feature>
<dbReference type="GO" id="GO:0003677">
    <property type="term" value="F:DNA binding"/>
    <property type="evidence" value="ECO:0007669"/>
    <property type="project" value="UniProtKB-KW"/>
</dbReference>
<dbReference type="PANTHER" id="PTHR34294">
    <property type="entry name" value="TRANSCRIPTIONAL REGULATOR-RELATED"/>
    <property type="match status" value="1"/>
</dbReference>
<evidence type="ECO:0000259" key="6">
    <source>
        <dbReference type="Pfam" id="PF21715"/>
    </source>
</evidence>
<dbReference type="InterPro" id="IPR036388">
    <property type="entry name" value="WH-like_DNA-bd_sf"/>
</dbReference>
<dbReference type="Pfam" id="PF21715">
    <property type="entry name" value="CggR_N"/>
    <property type="match status" value="1"/>
</dbReference>
<organism evidence="7">
    <name type="scientific">Candidatus Enterococcus clewellii</name>
    <dbReference type="NCBI Taxonomy" id="1834193"/>
    <lineage>
        <taxon>Bacteria</taxon>
        <taxon>Bacillati</taxon>
        <taxon>Bacillota</taxon>
        <taxon>Bacilli</taxon>
        <taxon>Lactobacillales</taxon>
        <taxon>Enterococcaceae</taxon>
        <taxon>Enterococcus</taxon>
    </lineage>
</organism>
<dbReference type="Proteomes" id="UP000195141">
    <property type="component" value="Chromosome"/>
</dbReference>
<evidence type="ECO:0000256" key="3">
    <source>
        <dbReference type="ARBA" id="ARBA00023125"/>
    </source>
</evidence>
<dbReference type="AlphaFoldDB" id="A0A242K6J4"/>
<accession>A0A242K6J4</accession>
<proteinExistence type="inferred from homology"/>
<keyword evidence="2" id="KW-0805">Transcription regulation</keyword>
<dbReference type="Pfam" id="PF04198">
    <property type="entry name" value="Sugar-bind"/>
    <property type="match status" value="1"/>
</dbReference>
<dbReference type="InterPro" id="IPR048715">
    <property type="entry name" value="CggR_N"/>
</dbReference>
<dbReference type="GO" id="GO:0030246">
    <property type="term" value="F:carbohydrate binding"/>
    <property type="evidence" value="ECO:0007669"/>
    <property type="project" value="InterPro"/>
</dbReference>
<comment type="similarity">
    <text evidence="1">Belongs to the SorC transcriptional regulatory family.</text>
</comment>
<dbReference type="InterPro" id="IPR036390">
    <property type="entry name" value="WH_DNA-bd_sf"/>
</dbReference>
<keyword evidence="3" id="KW-0238">DNA-binding</keyword>
<dbReference type="SUPFAM" id="SSF100950">
    <property type="entry name" value="NagB/RpiA/CoA transferase-like"/>
    <property type="match status" value="1"/>
</dbReference>
<dbReference type="InterPro" id="IPR051054">
    <property type="entry name" value="SorC_transcr_regulators"/>
</dbReference>
<dbReference type="OrthoDB" id="9793820at2"/>
<evidence type="ECO:0000256" key="2">
    <source>
        <dbReference type="ARBA" id="ARBA00023015"/>
    </source>
</evidence>
<dbReference type="EMBL" id="CP147247">
    <property type="protein sequence ID" value="WYJ92251.1"/>
    <property type="molecule type" value="Genomic_DNA"/>
</dbReference>
<reference evidence="8" key="2">
    <citation type="submission" date="2017-05" db="EMBL/GenBank/DDBJ databases">
        <authorList>
            <consortium name="The Broad Institute Genomics Platform"/>
            <consortium name="The Broad Institute Genomic Center for Infectious Diseases"/>
            <person name="Earl A."/>
            <person name="Manson A."/>
            <person name="Schwartman J."/>
            <person name="Gilmore M."/>
            <person name="Abouelleil A."/>
            <person name="Cao P."/>
            <person name="Chapman S."/>
            <person name="Cusick C."/>
            <person name="Shea T."/>
            <person name="Young S."/>
            <person name="Neafsey D."/>
            <person name="Nusbaum C."/>
            <person name="Birren B."/>
        </authorList>
    </citation>
    <scope>NUCLEOTIDE SEQUENCE</scope>
    <source>
        <strain evidence="8">9E7_DIV0242</strain>
    </source>
</reference>
<dbReference type="InterPro" id="IPR007324">
    <property type="entry name" value="Sugar-bd_dom_put"/>
</dbReference>
<protein>
    <submittedName>
        <fullName evidence="7">SorC family transcriptional regulator</fullName>
    </submittedName>
</protein>
<dbReference type="SUPFAM" id="SSF46785">
    <property type="entry name" value="Winged helix' DNA-binding domain"/>
    <property type="match status" value="1"/>
</dbReference>